<name>A0A8J6PXP3_9HYPH</name>
<protein>
    <submittedName>
        <fullName evidence="4">TIGR02281 family clan AA aspartic protease</fullName>
        <ecNumber evidence="4">3.4.23.-</ecNumber>
    </submittedName>
</protein>
<proteinExistence type="predicted"/>
<dbReference type="PROSITE" id="PS50175">
    <property type="entry name" value="ASP_PROT_RETROV"/>
    <property type="match status" value="1"/>
</dbReference>
<evidence type="ECO:0000313" key="5">
    <source>
        <dbReference type="Proteomes" id="UP000643405"/>
    </source>
</evidence>
<evidence type="ECO:0000259" key="3">
    <source>
        <dbReference type="PROSITE" id="PS50175"/>
    </source>
</evidence>
<dbReference type="PROSITE" id="PS00141">
    <property type="entry name" value="ASP_PROTEASE"/>
    <property type="match status" value="1"/>
</dbReference>
<dbReference type="RefSeq" id="WP_188165597.1">
    <property type="nucleotide sequence ID" value="NZ_JACVVX010000005.1"/>
</dbReference>
<keyword evidence="2" id="KW-1133">Transmembrane helix</keyword>
<comment type="caution">
    <text evidence="4">The sequence shown here is derived from an EMBL/GenBank/DDBJ whole genome shotgun (WGS) entry which is preliminary data.</text>
</comment>
<dbReference type="SUPFAM" id="SSF50630">
    <property type="entry name" value="Acid proteases"/>
    <property type="match status" value="1"/>
</dbReference>
<keyword evidence="4" id="KW-0645">Protease</keyword>
<gene>
    <name evidence="4" type="ORF">ICI42_15945</name>
</gene>
<organism evidence="4 5">
    <name type="scientific">Oryzicola mucosus</name>
    <dbReference type="NCBI Taxonomy" id="2767425"/>
    <lineage>
        <taxon>Bacteria</taxon>
        <taxon>Pseudomonadati</taxon>
        <taxon>Pseudomonadota</taxon>
        <taxon>Alphaproteobacteria</taxon>
        <taxon>Hyphomicrobiales</taxon>
        <taxon>Phyllobacteriaceae</taxon>
        <taxon>Oryzicola</taxon>
    </lineage>
</organism>
<feature type="transmembrane region" description="Helical" evidence="2">
    <location>
        <begin position="67"/>
        <end position="85"/>
    </location>
</feature>
<dbReference type="InterPro" id="IPR011969">
    <property type="entry name" value="Clan_AA_Asp_peptidase_C"/>
</dbReference>
<dbReference type="AlphaFoldDB" id="A0A8J6PXP3"/>
<evidence type="ECO:0000313" key="4">
    <source>
        <dbReference type="EMBL" id="MBD0416147.1"/>
    </source>
</evidence>
<dbReference type="Proteomes" id="UP000643405">
    <property type="component" value="Unassembled WGS sequence"/>
</dbReference>
<accession>A0A8J6PXP3</accession>
<dbReference type="InterPro" id="IPR034122">
    <property type="entry name" value="Retropepsin-like_bacterial"/>
</dbReference>
<reference evidence="4" key="1">
    <citation type="submission" date="2020-09" db="EMBL/GenBank/DDBJ databases">
        <title>Genome seq and assembly of Tianweitania sp.</title>
        <authorList>
            <person name="Chhetri G."/>
        </authorList>
    </citation>
    <scope>NUCLEOTIDE SEQUENCE</scope>
    <source>
        <strain evidence="4">Rool2</strain>
    </source>
</reference>
<keyword evidence="2" id="KW-0472">Membrane</keyword>
<dbReference type="GO" id="GO:0006508">
    <property type="term" value="P:proteolysis"/>
    <property type="evidence" value="ECO:0007669"/>
    <property type="project" value="UniProtKB-KW"/>
</dbReference>
<dbReference type="CDD" id="cd05483">
    <property type="entry name" value="retropepsin_like_bacteria"/>
    <property type="match status" value="1"/>
</dbReference>
<dbReference type="EC" id="3.4.23.-" evidence="4"/>
<dbReference type="Gene3D" id="2.40.70.10">
    <property type="entry name" value="Acid Proteases"/>
    <property type="match status" value="1"/>
</dbReference>
<dbReference type="NCBIfam" id="TIGR02281">
    <property type="entry name" value="clan_AA_DTGA"/>
    <property type="match status" value="1"/>
</dbReference>
<evidence type="ECO:0000256" key="1">
    <source>
        <dbReference type="ARBA" id="ARBA00022801"/>
    </source>
</evidence>
<dbReference type="EMBL" id="JACVVX010000005">
    <property type="protein sequence ID" value="MBD0416147.1"/>
    <property type="molecule type" value="Genomic_DNA"/>
</dbReference>
<keyword evidence="1 4" id="KW-0378">Hydrolase</keyword>
<dbReference type="Pfam" id="PF13975">
    <property type="entry name" value="gag-asp_proteas"/>
    <property type="match status" value="1"/>
</dbReference>
<keyword evidence="5" id="KW-1185">Reference proteome</keyword>
<evidence type="ECO:0000256" key="2">
    <source>
        <dbReference type="SAM" id="Phobius"/>
    </source>
</evidence>
<dbReference type="GO" id="GO:0004190">
    <property type="term" value="F:aspartic-type endopeptidase activity"/>
    <property type="evidence" value="ECO:0007669"/>
    <property type="project" value="InterPro"/>
</dbReference>
<feature type="transmembrane region" description="Helical" evidence="2">
    <location>
        <begin position="36"/>
        <end position="55"/>
    </location>
</feature>
<keyword evidence="2" id="KW-0812">Transmembrane</keyword>
<sequence>MNRLFWIAIAILGIGLILLLVNDSSGEVFGIANDDFGRFVYLGALVVVIGAGMLTRRVRLSDTLRQAALWLLLILVLVAGYQYRYELQDVVSRLTAGFVPGSPLSVTDSDGRISVTLEKAPNGHFEARMLINDTTIRAMVDTGATTTVLTAADAAAAGYDPKTLNYNVPIYTANGRAQAARITADRVAVGEIERERLPLLVAEAGMLGQSLLGMNFIGSLSGFDVRGDRMILRD</sequence>
<dbReference type="InterPro" id="IPR001995">
    <property type="entry name" value="Peptidase_A2_cat"/>
</dbReference>
<dbReference type="InterPro" id="IPR001969">
    <property type="entry name" value="Aspartic_peptidase_AS"/>
</dbReference>
<feature type="domain" description="Peptidase A2" evidence="3">
    <location>
        <begin position="136"/>
        <end position="216"/>
    </location>
</feature>
<dbReference type="InterPro" id="IPR021109">
    <property type="entry name" value="Peptidase_aspartic_dom_sf"/>
</dbReference>